<sequence>MGYDEGLVARIRSLLTGEPGLTEKRMFGGLAFLLDGHMALAASGSGGLMVRVPPDRVPELLTRPGASPMVMRGRELAGWLRVTGEPDVDDLDGPDLAGWVAEGVAFVHTLPPKK</sequence>
<evidence type="ECO:0000313" key="2">
    <source>
        <dbReference type="EMBL" id="MEQ3551290.1"/>
    </source>
</evidence>
<dbReference type="RefSeq" id="WP_349298354.1">
    <property type="nucleotide sequence ID" value="NZ_JBEDNQ010000004.1"/>
</dbReference>
<evidence type="ECO:0000313" key="3">
    <source>
        <dbReference type="Proteomes" id="UP001494902"/>
    </source>
</evidence>
<gene>
    <name evidence="2" type="ORF">WIS52_12485</name>
</gene>
<dbReference type="InterPro" id="IPR007076">
    <property type="entry name" value="TfoX_N"/>
</dbReference>
<dbReference type="Proteomes" id="UP001494902">
    <property type="component" value="Unassembled WGS sequence"/>
</dbReference>
<name>A0ABV1K9Z3_9PSEU</name>
<dbReference type="Pfam" id="PF04993">
    <property type="entry name" value="TfoX_N"/>
    <property type="match status" value="1"/>
</dbReference>
<accession>A0ABV1K9Z3</accession>
<dbReference type="Gene3D" id="3.30.1460.30">
    <property type="entry name" value="YgaC/TfoX-N like chaperone"/>
    <property type="match status" value="1"/>
</dbReference>
<dbReference type="SUPFAM" id="SSF159894">
    <property type="entry name" value="YgaC/TfoX-N like"/>
    <property type="match status" value="1"/>
</dbReference>
<protein>
    <submittedName>
        <fullName evidence="2">TfoX/Sxy family protein</fullName>
    </submittedName>
</protein>
<keyword evidence="3" id="KW-1185">Reference proteome</keyword>
<dbReference type="EMBL" id="JBEDNQ010000004">
    <property type="protein sequence ID" value="MEQ3551290.1"/>
    <property type="molecule type" value="Genomic_DNA"/>
</dbReference>
<evidence type="ECO:0000259" key="1">
    <source>
        <dbReference type="Pfam" id="PF04993"/>
    </source>
</evidence>
<reference evidence="2 3" key="1">
    <citation type="submission" date="2024-03" db="EMBL/GenBank/DDBJ databases">
        <title>Draft genome sequence of Pseudonocardia nematodicida JCM 31783.</title>
        <authorList>
            <person name="Butdee W."/>
            <person name="Duangmal K."/>
        </authorList>
    </citation>
    <scope>NUCLEOTIDE SEQUENCE [LARGE SCALE GENOMIC DNA]</scope>
    <source>
        <strain evidence="2 3">JCM 31783</strain>
    </source>
</reference>
<organism evidence="2 3">
    <name type="scientific">Pseudonocardia nematodicida</name>
    <dbReference type="NCBI Taxonomy" id="1206997"/>
    <lineage>
        <taxon>Bacteria</taxon>
        <taxon>Bacillati</taxon>
        <taxon>Actinomycetota</taxon>
        <taxon>Actinomycetes</taxon>
        <taxon>Pseudonocardiales</taxon>
        <taxon>Pseudonocardiaceae</taxon>
        <taxon>Pseudonocardia</taxon>
    </lineage>
</organism>
<feature type="domain" description="TfoX N-terminal" evidence="1">
    <location>
        <begin position="17"/>
        <end position="84"/>
    </location>
</feature>
<comment type="caution">
    <text evidence="2">The sequence shown here is derived from an EMBL/GenBank/DDBJ whole genome shotgun (WGS) entry which is preliminary data.</text>
</comment>
<proteinExistence type="predicted"/>